<dbReference type="InterPro" id="IPR021778">
    <property type="entry name" value="Se/S_carrier-like"/>
</dbReference>
<comment type="caution">
    <text evidence="2">The sequence shown here is derived from an EMBL/GenBank/DDBJ whole genome shotgun (WGS) entry which is preliminary data.</text>
</comment>
<feature type="domain" description="Putative Se/S carrier protein-like" evidence="1">
    <location>
        <begin position="7"/>
        <end position="70"/>
    </location>
</feature>
<keyword evidence="3" id="KW-1185">Reference proteome</keyword>
<evidence type="ECO:0000313" key="2">
    <source>
        <dbReference type="EMBL" id="TBT95493.1"/>
    </source>
</evidence>
<sequence>MDAGAIVVTFGSTLDAFAFEDAARAAGLPGRLIPLPTGIAATCGLAWKLPSGSAVELLAAVAGMRHEGVYRFVDNAYFRLDA</sequence>
<accession>A0A4Q9KLY5</accession>
<dbReference type="AlphaFoldDB" id="A0A4Q9KLY5"/>
<evidence type="ECO:0000313" key="3">
    <source>
        <dbReference type="Proteomes" id="UP000291933"/>
    </source>
</evidence>
<gene>
    <name evidence="2" type="ORF">ET996_05200</name>
</gene>
<name>A0A4Q9KLY5_PROTD</name>
<dbReference type="Pfam" id="PF11823">
    <property type="entry name" value="Se_S_carrier"/>
    <property type="match status" value="1"/>
</dbReference>
<dbReference type="Proteomes" id="UP000291933">
    <property type="component" value="Unassembled WGS sequence"/>
</dbReference>
<dbReference type="EMBL" id="SDMR01000004">
    <property type="protein sequence ID" value="TBT95493.1"/>
    <property type="molecule type" value="Genomic_DNA"/>
</dbReference>
<dbReference type="OrthoDB" id="3192849at2"/>
<dbReference type="RefSeq" id="WP_131171486.1">
    <property type="nucleotide sequence ID" value="NZ_FXTL01000004.1"/>
</dbReference>
<organism evidence="2 3">
    <name type="scientific">Propioniciclava tarda</name>
    <dbReference type="NCBI Taxonomy" id="433330"/>
    <lineage>
        <taxon>Bacteria</taxon>
        <taxon>Bacillati</taxon>
        <taxon>Actinomycetota</taxon>
        <taxon>Actinomycetes</taxon>
        <taxon>Propionibacteriales</taxon>
        <taxon>Propionibacteriaceae</taxon>
        <taxon>Propioniciclava</taxon>
    </lineage>
</organism>
<proteinExistence type="predicted"/>
<evidence type="ECO:0000259" key="1">
    <source>
        <dbReference type="Pfam" id="PF11823"/>
    </source>
</evidence>
<protein>
    <submittedName>
        <fullName evidence="2">DUF3343 domain-containing protein</fullName>
    </submittedName>
</protein>
<reference evidence="2 3" key="1">
    <citation type="submission" date="2019-01" db="EMBL/GenBank/DDBJ databases">
        <title>Lactibacter flavus gen. nov., sp. nov., a novel bacterium of the family Propionibacteriaceae isolated from raw milk and dairy products.</title>
        <authorList>
            <person name="Huptas C."/>
            <person name="Wenning M."/>
            <person name="Breitenwieser F."/>
            <person name="Doll E."/>
            <person name="Von Neubeck M."/>
            <person name="Busse H.-J."/>
            <person name="Scherer S."/>
        </authorList>
    </citation>
    <scope>NUCLEOTIDE SEQUENCE [LARGE SCALE GENOMIC DNA]</scope>
    <source>
        <strain evidence="3">DSM 22130 / JCM 15804 / WR061</strain>
    </source>
</reference>